<dbReference type="Pfam" id="PF13452">
    <property type="entry name" value="FAS1_DH_region"/>
    <property type="match status" value="1"/>
</dbReference>
<name>A0ABW3TI35_9RHOB</name>
<proteinExistence type="predicted"/>
<dbReference type="Proteomes" id="UP001597151">
    <property type="component" value="Unassembled WGS sequence"/>
</dbReference>
<evidence type="ECO:0000313" key="4">
    <source>
        <dbReference type="Proteomes" id="UP001597151"/>
    </source>
</evidence>
<protein>
    <submittedName>
        <fullName evidence="3">MaoC family dehydratase N-terminal domain-containing protein</fullName>
    </submittedName>
</protein>
<dbReference type="Gene3D" id="3.10.129.10">
    <property type="entry name" value="Hotdog Thioesterase"/>
    <property type="match status" value="2"/>
</dbReference>
<dbReference type="InterPro" id="IPR039569">
    <property type="entry name" value="FAS1-like_DH_region"/>
</dbReference>
<comment type="caution">
    <text evidence="3">The sequence shown here is derived from an EMBL/GenBank/DDBJ whole genome shotgun (WGS) entry which is preliminary data.</text>
</comment>
<gene>
    <name evidence="3" type="ORF">ACFQ3C_16790</name>
</gene>
<evidence type="ECO:0000259" key="2">
    <source>
        <dbReference type="Pfam" id="PF13452"/>
    </source>
</evidence>
<organism evidence="3 4">
    <name type="scientific">Seohaeicola saemankumensis</name>
    <dbReference type="NCBI Taxonomy" id="481181"/>
    <lineage>
        <taxon>Bacteria</taxon>
        <taxon>Pseudomonadati</taxon>
        <taxon>Pseudomonadota</taxon>
        <taxon>Alphaproteobacteria</taxon>
        <taxon>Rhodobacterales</taxon>
        <taxon>Roseobacteraceae</taxon>
        <taxon>Seohaeicola</taxon>
    </lineage>
</organism>
<reference evidence="4" key="1">
    <citation type="journal article" date="2019" name="Int. J. Syst. Evol. Microbiol.">
        <title>The Global Catalogue of Microorganisms (GCM) 10K type strain sequencing project: providing services to taxonomists for standard genome sequencing and annotation.</title>
        <authorList>
            <consortium name="The Broad Institute Genomics Platform"/>
            <consortium name="The Broad Institute Genome Sequencing Center for Infectious Disease"/>
            <person name="Wu L."/>
            <person name="Ma J."/>
        </authorList>
    </citation>
    <scope>NUCLEOTIDE SEQUENCE [LARGE SCALE GENOMIC DNA]</scope>
    <source>
        <strain evidence="4">CCUG 55328</strain>
    </source>
</reference>
<evidence type="ECO:0000256" key="1">
    <source>
        <dbReference type="SAM" id="MobiDB-lite"/>
    </source>
</evidence>
<dbReference type="PANTHER" id="PTHR28152:SF1">
    <property type="entry name" value="HYDROXYACYL-THIOESTER DEHYDRATASE TYPE 2, MITOCHONDRIAL"/>
    <property type="match status" value="1"/>
</dbReference>
<dbReference type="PANTHER" id="PTHR28152">
    <property type="entry name" value="HYDROXYACYL-THIOESTER DEHYDRATASE TYPE 2, MITOCHONDRIAL"/>
    <property type="match status" value="1"/>
</dbReference>
<dbReference type="InterPro" id="IPR052741">
    <property type="entry name" value="Mitochondrial_HTD2"/>
</dbReference>
<evidence type="ECO:0000313" key="3">
    <source>
        <dbReference type="EMBL" id="MFD1196330.1"/>
    </source>
</evidence>
<feature type="compositionally biased region" description="Low complexity" evidence="1">
    <location>
        <begin position="1"/>
        <end position="19"/>
    </location>
</feature>
<feature type="region of interest" description="Disordered" evidence="1">
    <location>
        <begin position="1"/>
        <end position="25"/>
    </location>
</feature>
<keyword evidence="4" id="KW-1185">Reference proteome</keyword>
<feature type="domain" description="FAS1-like dehydratase" evidence="2">
    <location>
        <begin position="55"/>
        <end position="138"/>
    </location>
</feature>
<dbReference type="EMBL" id="JBHTKR010000007">
    <property type="protein sequence ID" value="MFD1196330.1"/>
    <property type="molecule type" value="Genomic_DNA"/>
</dbReference>
<dbReference type="InterPro" id="IPR029069">
    <property type="entry name" value="HotDog_dom_sf"/>
</dbReference>
<dbReference type="SUPFAM" id="SSF54637">
    <property type="entry name" value="Thioesterase/thiol ester dehydrase-isomerase"/>
    <property type="match status" value="1"/>
</dbReference>
<accession>A0ABW3TI35</accession>
<dbReference type="RefSeq" id="WP_380794230.1">
    <property type="nucleotide sequence ID" value="NZ_JBHTKR010000007.1"/>
</dbReference>
<sequence>MDGTSTAAGRTARAGGAITPQQADQIGATLRPGWVAGSLRDGDILPPLWHWAGFPPTASMEDIGPDGHPKLGGFLPDLGLGRRMWAGGSLRFLAPLHLGEAMTRHSEIISLEHKQAGSTPMAVLTLRHRIDTARGPAIEEDQTIVYLPLPDRYSPPKPIPAPEVADFDETVAMDPVRLFRYSAVTFNGHRIHYDRDYATGVEHYPALVVHGPLQATLLIDAATRHAGRPPETFRYRGVHPMFDTHSLRLIGTMSEDQTMTLCTAAPVGHIGTQATAGWI</sequence>